<dbReference type="InterPro" id="IPR036900">
    <property type="entry name" value="A-D-PHexomutase_C_sf"/>
</dbReference>
<dbReference type="Pfam" id="PF02879">
    <property type="entry name" value="PGM_PMM_II"/>
    <property type="match status" value="1"/>
</dbReference>
<dbReference type="PRINTS" id="PR00509">
    <property type="entry name" value="PGMPMM"/>
</dbReference>
<evidence type="ECO:0000259" key="8">
    <source>
        <dbReference type="Pfam" id="PF02880"/>
    </source>
</evidence>
<evidence type="ECO:0000256" key="5">
    <source>
        <dbReference type="ARBA" id="ARBA00023235"/>
    </source>
</evidence>
<dbReference type="PANTHER" id="PTHR42946">
    <property type="entry name" value="PHOSPHOHEXOSE MUTASE"/>
    <property type="match status" value="1"/>
</dbReference>
<keyword evidence="4" id="KW-0460">Magnesium</keyword>
<evidence type="ECO:0000256" key="2">
    <source>
        <dbReference type="ARBA" id="ARBA00022553"/>
    </source>
</evidence>
<feature type="non-terminal residue" evidence="9">
    <location>
        <position position="1"/>
    </location>
</feature>
<evidence type="ECO:0000256" key="3">
    <source>
        <dbReference type="ARBA" id="ARBA00022723"/>
    </source>
</evidence>
<dbReference type="InterPro" id="IPR050060">
    <property type="entry name" value="Phosphoglucosamine_mutase"/>
</dbReference>
<keyword evidence="2" id="KW-0597">Phosphoprotein</keyword>
<reference evidence="9 10" key="1">
    <citation type="submission" date="2017-11" db="EMBL/GenBank/DDBJ databases">
        <title>Evolution of Phototrophy in the Chloroflexi Phylum Driven by Horizontal Gene Transfer.</title>
        <authorList>
            <person name="Ward L.M."/>
            <person name="Hemp J."/>
            <person name="Shih P.M."/>
            <person name="Mcglynn S.E."/>
            <person name="Fischer W."/>
        </authorList>
    </citation>
    <scope>NUCLEOTIDE SEQUENCE [LARGE SCALE GENOMIC DNA]</scope>
    <source>
        <strain evidence="9">JP3_13</strain>
    </source>
</reference>
<feature type="domain" description="Alpha-D-phosphohexomutase alpha/beta/alpha" evidence="8">
    <location>
        <begin position="110"/>
        <end position="221"/>
    </location>
</feature>
<dbReference type="SUPFAM" id="SSF55957">
    <property type="entry name" value="Phosphoglucomutase, C-terminal domain"/>
    <property type="match status" value="1"/>
</dbReference>
<comment type="caution">
    <text evidence="9">The sequence shown here is derived from an EMBL/GenBank/DDBJ whole genome shotgun (WGS) entry which is preliminary data.</text>
</comment>
<evidence type="ECO:0000259" key="6">
    <source>
        <dbReference type="Pfam" id="PF00408"/>
    </source>
</evidence>
<dbReference type="AlphaFoldDB" id="A0A2M8PA62"/>
<keyword evidence="3" id="KW-0479">Metal-binding</keyword>
<name>A0A2M8PA62_9CHLR</name>
<dbReference type="GO" id="GO:0008966">
    <property type="term" value="F:phosphoglucosamine mutase activity"/>
    <property type="evidence" value="ECO:0007669"/>
    <property type="project" value="TreeGrafter"/>
</dbReference>
<dbReference type="Pfam" id="PF00408">
    <property type="entry name" value="PGM_PMM_IV"/>
    <property type="match status" value="1"/>
</dbReference>
<evidence type="ECO:0000259" key="7">
    <source>
        <dbReference type="Pfam" id="PF02879"/>
    </source>
</evidence>
<protein>
    <recommendedName>
        <fullName evidence="11">Phosphoglucosamine mutase</fullName>
    </recommendedName>
</protein>
<dbReference type="EMBL" id="PGTM01000393">
    <property type="protein sequence ID" value="PJF34439.1"/>
    <property type="molecule type" value="Genomic_DNA"/>
</dbReference>
<keyword evidence="5" id="KW-0413">Isomerase</keyword>
<dbReference type="Gene3D" id="3.30.310.50">
    <property type="entry name" value="Alpha-D-phosphohexomutase, C-terminal domain"/>
    <property type="match status" value="1"/>
</dbReference>
<accession>A0A2M8PA62</accession>
<dbReference type="GO" id="GO:0006048">
    <property type="term" value="P:UDP-N-acetylglucosamine biosynthetic process"/>
    <property type="evidence" value="ECO:0007669"/>
    <property type="project" value="TreeGrafter"/>
</dbReference>
<evidence type="ECO:0000313" key="9">
    <source>
        <dbReference type="EMBL" id="PJF34439.1"/>
    </source>
</evidence>
<dbReference type="Proteomes" id="UP000229681">
    <property type="component" value="Unassembled WGS sequence"/>
</dbReference>
<gene>
    <name evidence="9" type="ORF">CUN49_15660</name>
</gene>
<feature type="domain" description="Alpha-D-phosphohexomutase alpha/beta/alpha" evidence="7">
    <location>
        <begin position="18"/>
        <end position="106"/>
    </location>
</feature>
<dbReference type="SUPFAM" id="SSF53738">
    <property type="entry name" value="Phosphoglucomutase, first 3 domains"/>
    <property type="match status" value="2"/>
</dbReference>
<comment type="cofactor">
    <cofactor evidence="1">
        <name>Mg(2+)</name>
        <dbReference type="ChEBI" id="CHEBI:18420"/>
    </cofactor>
</comment>
<dbReference type="Gene3D" id="3.40.120.10">
    <property type="entry name" value="Alpha-D-Glucose-1,6-Bisphosphate, subunit A, domain 3"/>
    <property type="match status" value="2"/>
</dbReference>
<dbReference type="InterPro" id="IPR005846">
    <property type="entry name" value="A-D-PHexomutase_a/b/a-III"/>
</dbReference>
<dbReference type="GO" id="GO:0005975">
    <property type="term" value="P:carbohydrate metabolic process"/>
    <property type="evidence" value="ECO:0007669"/>
    <property type="project" value="InterPro"/>
</dbReference>
<evidence type="ECO:0000313" key="10">
    <source>
        <dbReference type="Proteomes" id="UP000229681"/>
    </source>
</evidence>
<dbReference type="InterPro" id="IPR016055">
    <property type="entry name" value="A-D-PHexomutase_a/b/a-I/II/III"/>
</dbReference>
<organism evidence="9 10">
    <name type="scientific">Candidatus Thermofonsia Clade 1 bacterium</name>
    <dbReference type="NCBI Taxonomy" id="2364210"/>
    <lineage>
        <taxon>Bacteria</taxon>
        <taxon>Bacillati</taxon>
        <taxon>Chloroflexota</taxon>
        <taxon>Candidatus Thermofontia</taxon>
        <taxon>Candidatus Thermofonsia Clade 1</taxon>
    </lineage>
</organism>
<dbReference type="GO" id="GO:0009252">
    <property type="term" value="P:peptidoglycan biosynthetic process"/>
    <property type="evidence" value="ECO:0007669"/>
    <property type="project" value="TreeGrafter"/>
</dbReference>
<dbReference type="Pfam" id="PF02880">
    <property type="entry name" value="PGM_PMM_III"/>
    <property type="match status" value="1"/>
</dbReference>
<dbReference type="InterPro" id="IPR005845">
    <property type="entry name" value="A-D-PHexomutase_a/b/a-II"/>
</dbReference>
<dbReference type="InterPro" id="IPR005843">
    <property type="entry name" value="A-D-PHexomutase_C"/>
</dbReference>
<feature type="domain" description="Alpha-D-phosphohexomutase C-terminal" evidence="6">
    <location>
        <begin position="242"/>
        <end position="294"/>
    </location>
</feature>
<dbReference type="InterPro" id="IPR005841">
    <property type="entry name" value="Alpha-D-phosphohexomutase_SF"/>
</dbReference>
<dbReference type="GO" id="GO:0046872">
    <property type="term" value="F:metal ion binding"/>
    <property type="evidence" value="ECO:0007669"/>
    <property type="project" value="UniProtKB-KW"/>
</dbReference>
<evidence type="ECO:0000256" key="1">
    <source>
        <dbReference type="ARBA" id="ARBA00001946"/>
    </source>
</evidence>
<dbReference type="PANTHER" id="PTHR42946:SF1">
    <property type="entry name" value="PHOSPHOGLUCOMUTASE (ALPHA-D-GLUCOSE-1,6-BISPHOSPHATE-DEPENDENT)"/>
    <property type="match status" value="1"/>
</dbReference>
<dbReference type="GO" id="GO:0004615">
    <property type="term" value="F:phosphomannomutase activity"/>
    <property type="evidence" value="ECO:0007669"/>
    <property type="project" value="TreeGrafter"/>
</dbReference>
<proteinExistence type="predicted"/>
<evidence type="ECO:0008006" key="11">
    <source>
        <dbReference type="Google" id="ProtNLM"/>
    </source>
</evidence>
<dbReference type="FunFam" id="3.40.120.10:FF:000002">
    <property type="entry name" value="Phosphoglucosamine mutase"/>
    <property type="match status" value="1"/>
</dbReference>
<sequence length="327" mass="34778">LLTDLPDEAYLRYLIKGIELSGLRVVLDCANGAACALAPEIFRRAGAHVDAINTHSDGYTINVEAGSEYVRRDRSALLKALQAHGADLGIAFDGDADRVICVTPDGMLIDGDHMLGILAVDLKARQRLAGDMVVATEMSNSGLADYLAAHEIGLSRTKVGDRYVMERLREHDLTLGGEQAGHIIVRDDEHGSGDGIYVGLLLAALAAQRKRNGEGSLSQLAGAIPRYPQVIASAHLKARVDLSAVAGLAEAVEAVHALFEHKGRVNLRFSGTEPNLLRVMLEGTAANTLQQVIESALRLCHLVAAASGTDQPRIDMVDCATGAPIQL</sequence>
<evidence type="ECO:0000256" key="4">
    <source>
        <dbReference type="ARBA" id="ARBA00022842"/>
    </source>
</evidence>
<dbReference type="GO" id="GO:0005829">
    <property type="term" value="C:cytosol"/>
    <property type="evidence" value="ECO:0007669"/>
    <property type="project" value="TreeGrafter"/>
</dbReference>